<dbReference type="InterPro" id="IPR004919">
    <property type="entry name" value="GmrSD_N"/>
</dbReference>
<name>A0A2G5NVM1_9STAP</name>
<reference evidence="2 3" key="1">
    <citation type="journal article" date="2018" name="Front. Microbiol.">
        <title>Description and Comparative Genomics of Macrococcus caseolyticus subsp. hominis subsp. nov., Macrococcus goetzii sp. nov., Macrococcus epidermidis sp. nov., and Macrococcus bohemicus sp. nov., Novel Macrococci From Human Clinical Material With Virulence Potential and Suspected Uptake of Foreign DNA by Natural Transformation.</title>
        <authorList>
            <person name="Maslanova I."/>
            <person name="Wertheimer Z."/>
            <person name="Sedlacek I."/>
            <person name="Svec P."/>
            <person name="Indrakova A."/>
            <person name="Kovarovic V."/>
            <person name="Schumann P."/>
            <person name="Sproer C."/>
            <person name="Kralova S."/>
            <person name="Sedo O."/>
            <person name="Kristofova L."/>
            <person name="Vrbovska V."/>
            <person name="Fuzik T."/>
            <person name="Petras P."/>
            <person name="Zdrahal Z."/>
            <person name="Ruzickova V."/>
            <person name="Doskar J."/>
            <person name="Pantucek R."/>
        </authorList>
    </citation>
    <scope>NUCLEOTIDE SEQUENCE [LARGE SCALE GENOMIC DNA]</scope>
    <source>
        <strain evidence="2 3">CCM 4927</strain>
    </source>
</reference>
<dbReference type="Pfam" id="PF03235">
    <property type="entry name" value="GmrSD_N"/>
    <property type="match status" value="1"/>
</dbReference>
<dbReference type="EMBL" id="MJBI02000008">
    <property type="protein sequence ID" value="RAI79384.1"/>
    <property type="molecule type" value="Genomic_DNA"/>
</dbReference>
<dbReference type="Proteomes" id="UP000229523">
    <property type="component" value="Unassembled WGS sequence"/>
</dbReference>
<protein>
    <submittedName>
        <fullName evidence="2">DUF262 domain-containing protein</fullName>
    </submittedName>
</protein>
<sequence length="613" mass="71799">MKFHPEDKKIKEILSSAQTYQIPNFQRDYSWENKNFEHFLDDLLTVSKANFDNGLMINSEDQMEDYFFGTILVVGDYSSERESRIVIDGQQRLTTMTLFLAAIRDLIEKEKSNYHLEYDHNFNEALMSNKPIKGKYIQKARVINEKLEPILPVNILNINQHKENGVKHEAKNESQNYILEKYNWFLEELSIENISKRLKGSKLNKAEINLLNTYKGFKYINFLDNLGTQLLNSTVIIIYSEDEESANVMYRNFNYRGLPLSGPDLIKNEIFELLDDSTSSVKENWKAIEANVSEKNAPGLTTFFIHYFSSMYKSIPKHQVFNEFINRIDSNIISYSTFINDLLRESEHYRIMINPDDNDKLFSEKNYFSKNVNKELKRNLILLNEFDVTQVRSLLLGLFDARLNEKISSKQFKNVISKLVQYQSLFILVSASSNKIRSIYFKYGKKFRNMDKAEADSVIEELYSELRKKLPSKEVVINNSNINYQSKNVSKMNSKEQKDWRLIKLILSTISKKVQKDSGNINQNGAFNFIDDATLEHIIDQSTSINNRYSIGNIILLEAQYHENDGDKEKMYDKSHIDATKAFIEKLKTFKDEEAIDKRREELISEYYDIVIR</sequence>
<dbReference type="PANTHER" id="PTHR35149:SF1">
    <property type="entry name" value="DUF5655 DOMAIN-CONTAINING PROTEIN"/>
    <property type="match status" value="1"/>
</dbReference>
<comment type="caution">
    <text evidence="2">The sequence shown here is derived from an EMBL/GenBank/DDBJ whole genome shotgun (WGS) entry which is preliminary data.</text>
</comment>
<organism evidence="2 3">
    <name type="scientific">Macrococcoides goetzii</name>
    <dbReference type="NCBI Taxonomy" id="1891097"/>
    <lineage>
        <taxon>Bacteria</taxon>
        <taxon>Bacillati</taxon>
        <taxon>Bacillota</taxon>
        <taxon>Bacilli</taxon>
        <taxon>Bacillales</taxon>
        <taxon>Staphylococcaceae</taxon>
        <taxon>Macrococcoides</taxon>
    </lineage>
</organism>
<evidence type="ECO:0000313" key="2">
    <source>
        <dbReference type="EMBL" id="RAI79384.1"/>
    </source>
</evidence>
<accession>A0A2G5NVM1</accession>
<proteinExistence type="predicted"/>
<evidence type="ECO:0000313" key="3">
    <source>
        <dbReference type="Proteomes" id="UP000229523"/>
    </source>
</evidence>
<feature type="domain" description="GmrSD restriction endonucleases N-terminal" evidence="1">
    <location>
        <begin position="10"/>
        <end position="271"/>
    </location>
</feature>
<keyword evidence="3" id="KW-1185">Reference proteome</keyword>
<dbReference type="AlphaFoldDB" id="A0A2G5NVM1"/>
<gene>
    <name evidence="2" type="ORF">BFS35_011630</name>
</gene>
<dbReference type="RefSeq" id="WP_099576779.1">
    <property type="nucleotide sequence ID" value="NZ_MJBI02000008.1"/>
</dbReference>
<dbReference type="PANTHER" id="PTHR35149">
    <property type="entry name" value="SLL5132 PROTEIN"/>
    <property type="match status" value="1"/>
</dbReference>
<evidence type="ECO:0000259" key="1">
    <source>
        <dbReference type="Pfam" id="PF03235"/>
    </source>
</evidence>